<accession>A0A433Q4A2</accession>
<protein>
    <submittedName>
        <fullName evidence="1">Uncharacterized protein</fullName>
    </submittedName>
</protein>
<reference evidence="1 2" key="1">
    <citation type="journal article" date="2018" name="New Phytol.">
        <title>Phylogenomics of Endogonaceae and evolution of mycorrhizas within Mucoromycota.</title>
        <authorList>
            <person name="Chang Y."/>
            <person name="Desiro A."/>
            <person name="Na H."/>
            <person name="Sandor L."/>
            <person name="Lipzen A."/>
            <person name="Clum A."/>
            <person name="Barry K."/>
            <person name="Grigoriev I.V."/>
            <person name="Martin F.M."/>
            <person name="Stajich J.E."/>
            <person name="Smith M.E."/>
            <person name="Bonito G."/>
            <person name="Spatafora J.W."/>
        </authorList>
    </citation>
    <scope>NUCLEOTIDE SEQUENCE [LARGE SCALE GENOMIC DNA]</scope>
    <source>
        <strain evidence="1 2">AD002</strain>
    </source>
</reference>
<name>A0A433Q4A2_9FUNG</name>
<dbReference type="AlphaFoldDB" id="A0A433Q4A2"/>
<gene>
    <name evidence="1" type="ORF">BC938DRAFT_473280</name>
</gene>
<comment type="caution">
    <text evidence="1">The sequence shown here is derived from an EMBL/GenBank/DDBJ whole genome shotgun (WGS) entry which is preliminary data.</text>
</comment>
<evidence type="ECO:0000313" key="1">
    <source>
        <dbReference type="EMBL" id="RUS24651.1"/>
    </source>
</evidence>
<sequence length="78" mass="8507">MSPISHHRFDYTRAISSDGFADSKRQPIGAEWKRQCLIFSDSAQPTNARGIGTLGCMRKNDGTTDRCTSLVIQTSSGA</sequence>
<evidence type="ECO:0000313" key="2">
    <source>
        <dbReference type="Proteomes" id="UP000274822"/>
    </source>
</evidence>
<proteinExistence type="predicted"/>
<organism evidence="1 2">
    <name type="scientific">Jimgerdemannia flammicorona</name>
    <dbReference type="NCBI Taxonomy" id="994334"/>
    <lineage>
        <taxon>Eukaryota</taxon>
        <taxon>Fungi</taxon>
        <taxon>Fungi incertae sedis</taxon>
        <taxon>Mucoromycota</taxon>
        <taxon>Mucoromycotina</taxon>
        <taxon>Endogonomycetes</taxon>
        <taxon>Endogonales</taxon>
        <taxon>Endogonaceae</taxon>
        <taxon>Jimgerdemannia</taxon>
    </lineage>
</organism>
<dbReference type="Proteomes" id="UP000274822">
    <property type="component" value="Unassembled WGS sequence"/>
</dbReference>
<keyword evidence="2" id="KW-1185">Reference proteome</keyword>
<dbReference type="EMBL" id="RBNJ01015364">
    <property type="protein sequence ID" value="RUS24651.1"/>
    <property type="molecule type" value="Genomic_DNA"/>
</dbReference>